<reference evidence="1 2" key="1">
    <citation type="submission" date="2010-12" db="EMBL/GenBank/DDBJ databases">
        <authorList>
            <person name="Muzny D."/>
            <person name="Qin X."/>
            <person name="Deng J."/>
            <person name="Jiang H."/>
            <person name="Liu Y."/>
            <person name="Qu J."/>
            <person name="Song X.-Z."/>
            <person name="Zhang L."/>
            <person name="Thornton R."/>
            <person name="Coyle M."/>
            <person name="Francisco L."/>
            <person name="Jackson L."/>
            <person name="Javaid M."/>
            <person name="Korchina V."/>
            <person name="Kovar C."/>
            <person name="Mata R."/>
            <person name="Mathew T."/>
            <person name="Ngo R."/>
            <person name="Nguyen L."/>
            <person name="Nguyen N."/>
            <person name="Okwuonu G."/>
            <person name="Ongeri F."/>
            <person name="Pham C."/>
            <person name="Simmons D."/>
            <person name="Wilczek-Boney K."/>
            <person name="Hale W."/>
            <person name="Jakkamsetti A."/>
            <person name="Pham P."/>
            <person name="Ruth R."/>
            <person name="San Lucas F."/>
            <person name="Warren J."/>
            <person name="Zhang J."/>
            <person name="Zhao Z."/>
            <person name="Zhou C."/>
            <person name="Zhu D."/>
            <person name="Lee S."/>
            <person name="Bess C."/>
            <person name="Blankenburg K."/>
            <person name="Forbes L."/>
            <person name="Fu Q."/>
            <person name="Gubbala S."/>
            <person name="Hirani K."/>
            <person name="Jayaseelan J.C."/>
            <person name="Lara F."/>
            <person name="Munidasa M."/>
            <person name="Palculict T."/>
            <person name="Patil S."/>
            <person name="Pu L.-L."/>
            <person name="Saada N."/>
            <person name="Tang L."/>
            <person name="Weissenberger G."/>
            <person name="Zhu Y."/>
            <person name="Hemphill L."/>
            <person name="Shang Y."/>
            <person name="Youmans B."/>
            <person name="Ayvaz T."/>
            <person name="Ross M."/>
            <person name="Santibanez J."/>
            <person name="Aqrawi P."/>
            <person name="Gross S."/>
            <person name="Joshi V."/>
            <person name="Fowler G."/>
            <person name="Nazareth L."/>
            <person name="Reid J."/>
            <person name="Worley K."/>
            <person name="Petrosino J."/>
            <person name="Highlander S."/>
            <person name="Gibbs R."/>
        </authorList>
    </citation>
    <scope>NUCLEOTIDE SEQUENCE [LARGE SCALE GENOMIC DNA]</scope>
    <source>
        <strain evidence="1 2">ATCC 9812</strain>
    </source>
</reference>
<protein>
    <submittedName>
        <fullName evidence="1">Uncharacterized protein</fullName>
    </submittedName>
</protein>
<comment type="caution">
    <text evidence="1">The sequence shown here is derived from an EMBL/GenBank/DDBJ whole genome shotgun (WGS) entry which is preliminary data.</text>
</comment>
<accession>E8JPN3</accession>
<dbReference type="Proteomes" id="UP000005699">
    <property type="component" value="Unassembled WGS sequence"/>
</dbReference>
<evidence type="ECO:0000313" key="2">
    <source>
        <dbReference type="Proteomes" id="UP000005699"/>
    </source>
</evidence>
<dbReference type="HOGENOM" id="CLU_3317642_0_0_9"/>
<organism evidence="1 2">
    <name type="scientific">Streptococcus equinus ATCC 9812</name>
    <dbReference type="NCBI Taxonomy" id="525379"/>
    <lineage>
        <taxon>Bacteria</taxon>
        <taxon>Bacillati</taxon>
        <taxon>Bacillota</taxon>
        <taxon>Bacilli</taxon>
        <taxon>Lactobacillales</taxon>
        <taxon>Streptococcaceae</taxon>
        <taxon>Streptococcus</taxon>
    </lineage>
</organism>
<name>E8JPN3_STREI</name>
<gene>
    <name evidence="1" type="ORF">HMPREF0819_0956</name>
</gene>
<proteinExistence type="predicted"/>
<dbReference type="AlphaFoldDB" id="E8JPN3"/>
<sequence>MRNLLSNYPHFFKKIQKNQELAPKKLNMLNFHKIRLKSR</sequence>
<dbReference type="EMBL" id="AEVB01000029">
    <property type="protein sequence ID" value="EFW88813.1"/>
    <property type="molecule type" value="Genomic_DNA"/>
</dbReference>
<evidence type="ECO:0000313" key="1">
    <source>
        <dbReference type="EMBL" id="EFW88813.1"/>
    </source>
</evidence>